<accession>A0ABQ7FGK1</accession>
<dbReference type="InterPro" id="IPR004563">
    <property type="entry name" value="Apolipo_AcylTrfase"/>
</dbReference>
<dbReference type="InterPro" id="IPR036526">
    <property type="entry name" value="C-N_Hydrolase_sf"/>
</dbReference>
<feature type="compositionally biased region" description="Pro residues" evidence="8">
    <location>
        <begin position="22"/>
        <end position="33"/>
    </location>
</feature>
<gene>
    <name evidence="11" type="ORF">GCU69_21400</name>
</gene>
<evidence type="ECO:0000256" key="1">
    <source>
        <dbReference type="ARBA" id="ARBA00004651"/>
    </source>
</evidence>
<feature type="transmembrane region" description="Helical" evidence="9">
    <location>
        <begin position="86"/>
        <end position="105"/>
    </location>
</feature>
<keyword evidence="6 9" id="KW-0472">Membrane</keyword>
<evidence type="ECO:0000256" key="9">
    <source>
        <dbReference type="SAM" id="Phobius"/>
    </source>
</evidence>
<comment type="subcellular location">
    <subcellularLocation>
        <location evidence="1">Cell membrane</location>
        <topology evidence="1">Multi-pass membrane protein</topology>
    </subcellularLocation>
</comment>
<dbReference type="Gene3D" id="3.60.110.10">
    <property type="entry name" value="Carbon-nitrogen hydrolase"/>
    <property type="match status" value="1"/>
</dbReference>
<protein>
    <submittedName>
        <fullName evidence="11">Nitrilase</fullName>
    </submittedName>
</protein>
<dbReference type="PROSITE" id="PS51318">
    <property type="entry name" value="TAT"/>
    <property type="match status" value="1"/>
</dbReference>
<dbReference type="RefSeq" id="WP_170315898.1">
    <property type="nucleotide sequence ID" value="NZ_WHPN01000332.1"/>
</dbReference>
<evidence type="ECO:0000256" key="7">
    <source>
        <dbReference type="ARBA" id="ARBA00023315"/>
    </source>
</evidence>
<dbReference type="Pfam" id="PF00795">
    <property type="entry name" value="CN_hydrolase"/>
    <property type="match status" value="1"/>
</dbReference>
<evidence type="ECO:0000259" key="10">
    <source>
        <dbReference type="PROSITE" id="PS50263"/>
    </source>
</evidence>
<dbReference type="SUPFAM" id="SSF56317">
    <property type="entry name" value="Carbon-nitrogen hydrolase"/>
    <property type="match status" value="1"/>
</dbReference>
<comment type="caution">
    <text evidence="11">The sequence shown here is derived from an EMBL/GenBank/DDBJ whole genome shotgun (WGS) entry which is preliminary data.</text>
</comment>
<proteinExistence type="predicted"/>
<sequence length="541" mass="56536">MSDARTAPPPPTAPAPAGAPRSGPPRSVPPPTGPSRSAPSLRRLWLYFGGAAAASLLSVGGRFDLPLAAWAAPLLLLRFQRDTRPRVALPAVFAVTVASALLWMVQLAVPVTPLTLLGIAAFGVVYGLPYAADRLLGARAGTPGRLLLFPATAMSVEFLLGTFGPFGTAYGMRAASQHPFTALLQFTALTGPYAVAFLIGAGATVGNLVWERGLHRSALRPAAVYAGILALVVVGGQVRLMSTTTGDDTVRTAGVNPSRAAVDAETAVHGTSRLGVTDPGATDRSAVRRAAGPLLDDLFRQTEQAADGGARIVVWSENAARILDEDHAAYLRRASAVADDNDIYLLVADLTYLPEAPHGRDETHLFGPDGDRLWDYEKAKPIPGLETYTPGDGRVPVVDTPYGRLANVICYDADFPAAGHVDADILFVPGGDWPEMGRTHTAMAGLRAIENGYALVRQDFNGQSSAYDARGRELSTQDTTTDSGIWYAEVPVRGSSTPYSAIGDAVSWGVLAGTAAGTVLLAARSRRGRAAAPTAGRGGTG</sequence>
<feature type="region of interest" description="Disordered" evidence="8">
    <location>
        <begin position="1"/>
        <end position="37"/>
    </location>
</feature>
<keyword evidence="5 9" id="KW-1133">Transmembrane helix</keyword>
<evidence type="ECO:0000313" key="11">
    <source>
        <dbReference type="EMBL" id="KAF4407083.1"/>
    </source>
</evidence>
<evidence type="ECO:0000313" key="12">
    <source>
        <dbReference type="Proteomes" id="UP000621266"/>
    </source>
</evidence>
<dbReference type="InterPro" id="IPR006311">
    <property type="entry name" value="TAT_signal"/>
</dbReference>
<keyword evidence="2" id="KW-1003">Cell membrane</keyword>
<dbReference type="PANTHER" id="PTHR38686">
    <property type="entry name" value="APOLIPOPROTEIN N-ACYLTRANSFERASE"/>
    <property type="match status" value="1"/>
</dbReference>
<evidence type="ECO:0000256" key="8">
    <source>
        <dbReference type="SAM" id="MobiDB-lite"/>
    </source>
</evidence>
<organism evidence="11 12">
    <name type="scientific">Streptomyces lycii</name>
    <dbReference type="NCBI Taxonomy" id="2654337"/>
    <lineage>
        <taxon>Bacteria</taxon>
        <taxon>Bacillati</taxon>
        <taxon>Actinomycetota</taxon>
        <taxon>Actinomycetes</taxon>
        <taxon>Kitasatosporales</taxon>
        <taxon>Streptomycetaceae</taxon>
        <taxon>Streptomyces</taxon>
    </lineage>
</organism>
<dbReference type="EMBL" id="WHPN01000332">
    <property type="protein sequence ID" value="KAF4407083.1"/>
    <property type="molecule type" value="Genomic_DNA"/>
</dbReference>
<evidence type="ECO:0000256" key="2">
    <source>
        <dbReference type="ARBA" id="ARBA00022475"/>
    </source>
</evidence>
<feature type="transmembrane region" description="Helical" evidence="9">
    <location>
        <begin position="186"/>
        <end position="210"/>
    </location>
</feature>
<evidence type="ECO:0000256" key="6">
    <source>
        <dbReference type="ARBA" id="ARBA00023136"/>
    </source>
</evidence>
<feature type="domain" description="CN hydrolase" evidence="10">
    <location>
        <begin position="278"/>
        <end position="492"/>
    </location>
</feature>
<dbReference type="InterPro" id="IPR003010">
    <property type="entry name" value="C-N_Hydrolase"/>
</dbReference>
<keyword evidence="12" id="KW-1185">Reference proteome</keyword>
<name>A0ABQ7FGK1_9ACTN</name>
<dbReference type="PANTHER" id="PTHR38686:SF1">
    <property type="entry name" value="APOLIPOPROTEIN N-ACYLTRANSFERASE"/>
    <property type="match status" value="1"/>
</dbReference>
<keyword evidence="3" id="KW-0808">Transferase</keyword>
<keyword evidence="4 9" id="KW-0812">Transmembrane</keyword>
<evidence type="ECO:0000256" key="4">
    <source>
        <dbReference type="ARBA" id="ARBA00022692"/>
    </source>
</evidence>
<dbReference type="PROSITE" id="PS50263">
    <property type="entry name" value="CN_HYDROLASE"/>
    <property type="match status" value="1"/>
</dbReference>
<feature type="transmembrane region" description="Helical" evidence="9">
    <location>
        <begin position="222"/>
        <end position="241"/>
    </location>
</feature>
<keyword evidence="7" id="KW-0012">Acyltransferase</keyword>
<evidence type="ECO:0000256" key="5">
    <source>
        <dbReference type="ARBA" id="ARBA00022989"/>
    </source>
</evidence>
<reference evidence="11 12" key="1">
    <citation type="submission" date="2019-10" db="EMBL/GenBank/DDBJ databases">
        <title>Streptomyces tenebrisbrunneis sp.nov., an endogenous actinomycete isolated from of Lycium ruthenicum.</title>
        <authorList>
            <person name="Ma L."/>
        </authorList>
    </citation>
    <scope>NUCLEOTIDE SEQUENCE [LARGE SCALE GENOMIC DNA]</scope>
    <source>
        <strain evidence="11 12">TRM 66187</strain>
    </source>
</reference>
<dbReference type="Proteomes" id="UP000621266">
    <property type="component" value="Unassembled WGS sequence"/>
</dbReference>
<feature type="transmembrane region" description="Helical" evidence="9">
    <location>
        <begin position="144"/>
        <end position="166"/>
    </location>
</feature>
<feature type="transmembrane region" description="Helical" evidence="9">
    <location>
        <begin position="111"/>
        <end position="132"/>
    </location>
</feature>
<evidence type="ECO:0000256" key="3">
    <source>
        <dbReference type="ARBA" id="ARBA00022679"/>
    </source>
</evidence>